<sequence>MKYQGMTMNHQRMLFLWFFIMLAIAAKGNAMAAFPWSCTNYSGVCRPICLPTELPFGPFACSKGFVCCVSHVIL</sequence>
<organism evidence="2">
    <name type="scientific">Tachysurus fulvidraco</name>
    <name type="common">Yellow catfish</name>
    <name type="synonym">Pimelodus fulvidraco</name>
    <dbReference type="NCBI Taxonomy" id="1234273"/>
    <lineage>
        <taxon>Eukaryota</taxon>
        <taxon>Metazoa</taxon>
        <taxon>Chordata</taxon>
        <taxon>Craniata</taxon>
        <taxon>Vertebrata</taxon>
        <taxon>Euteleostomi</taxon>
        <taxon>Actinopterygii</taxon>
        <taxon>Neopterygii</taxon>
        <taxon>Teleostei</taxon>
        <taxon>Ostariophysi</taxon>
        <taxon>Siluriformes</taxon>
        <taxon>Bagridae</taxon>
        <taxon>Tachysurus</taxon>
    </lineage>
</organism>
<dbReference type="EMBL" id="KY091312">
    <property type="protein sequence ID" value="AQY61710.1"/>
    <property type="molecule type" value="mRNA"/>
</dbReference>
<evidence type="ECO:0000313" key="2">
    <source>
        <dbReference type="EMBL" id="AQY61710.1"/>
    </source>
</evidence>
<reference evidence="2" key="1">
    <citation type="submission" date="2016-11" db="EMBL/GenBank/DDBJ databases">
        <title>Molecular cloning, expression of beta-defensin gene in yellow catfish Pelteobagrus fulvidraco.</title>
        <authorList>
            <person name="Chen J.Y."/>
        </authorList>
    </citation>
    <scope>NUCLEOTIDE SEQUENCE</scope>
</reference>
<dbReference type="AlphaFoldDB" id="A0A1U9WYZ7"/>
<feature type="signal peptide" evidence="1">
    <location>
        <begin position="1"/>
        <end position="25"/>
    </location>
</feature>
<keyword evidence="1" id="KW-0732">Signal</keyword>
<name>A0A1U9WYZ7_TACFU</name>
<feature type="chain" id="PRO_5040749856" evidence="1">
    <location>
        <begin position="26"/>
        <end position="74"/>
    </location>
</feature>
<protein>
    <submittedName>
        <fullName evidence="2">Beta-defensin</fullName>
    </submittedName>
</protein>
<evidence type="ECO:0000256" key="1">
    <source>
        <dbReference type="SAM" id="SignalP"/>
    </source>
</evidence>
<proteinExistence type="evidence at transcript level"/>
<accession>A0A1U9WYZ7</accession>